<evidence type="ECO:0000313" key="4">
    <source>
        <dbReference type="EMBL" id="CAB4662371.1"/>
    </source>
</evidence>
<dbReference type="GO" id="GO:0016627">
    <property type="term" value="F:oxidoreductase activity, acting on the CH-CH group of donors"/>
    <property type="evidence" value="ECO:0007669"/>
    <property type="project" value="TreeGrafter"/>
</dbReference>
<keyword evidence="1" id="KW-0560">Oxidoreductase</keyword>
<dbReference type="AlphaFoldDB" id="A0A6J6LKX8"/>
<accession>A0A6J6LKX8</accession>
<evidence type="ECO:0000256" key="1">
    <source>
        <dbReference type="ARBA" id="ARBA00023002"/>
    </source>
</evidence>
<reference evidence="4" key="1">
    <citation type="submission" date="2020-05" db="EMBL/GenBank/DDBJ databases">
        <authorList>
            <person name="Chiriac C."/>
            <person name="Salcher M."/>
            <person name="Ghai R."/>
            <person name="Kavagutti S V."/>
        </authorList>
    </citation>
    <scope>NUCLEOTIDE SEQUENCE</scope>
</reference>
<dbReference type="GO" id="GO:0070967">
    <property type="term" value="F:coenzyme F420 binding"/>
    <property type="evidence" value="ECO:0007669"/>
    <property type="project" value="TreeGrafter"/>
</dbReference>
<dbReference type="SUPFAM" id="SSF50475">
    <property type="entry name" value="FMN-binding split barrel"/>
    <property type="match status" value="1"/>
</dbReference>
<dbReference type="Gene3D" id="2.30.110.10">
    <property type="entry name" value="Electron Transport, Fmn-binding Protein, Chain A"/>
    <property type="match status" value="1"/>
</dbReference>
<dbReference type="EMBL" id="CAEZWE010000079">
    <property type="protein sequence ID" value="CAB4662371.1"/>
    <property type="molecule type" value="Genomic_DNA"/>
</dbReference>
<feature type="domain" description="Pyridoxamine 5'-phosphate oxidase N-terminal" evidence="2">
    <location>
        <begin position="4"/>
        <end position="97"/>
    </location>
</feature>
<evidence type="ECO:0000313" key="3">
    <source>
        <dbReference type="EMBL" id="CAB4567899.1"/>
    </source>
</evidence>
<sequence length="131" mass="14229">MPAEIDSAKYVSFVSYKKDGTPVATPVWIVPFEGGYAFTTAPEAFKIRRIRNDARATLAICDMRGKIPQDAKVYLGSAVVLDAVEAKKVEDLINKKYWIGTKLLTVMSVAKKILGKGTTAGDAAIKVTLHP</sequence>
<dbReference type="NCBIfam" id="TIGR03666">
    <property type="entry name" value="Rv2061_F420"/>
    <property type="match status" value="1"/>
</dbReference>
<dbReference type="PANTHER" id="PTHR35176">
    <property type="entry name" value="HEME OXYGENASE HI_0854-RELATED"/>
    <property type="match status" value="1"/>
</dbReference>
<proteinExistence type="predicted"/>
<dbReference type="InterPro" id="IPR052019">
    <property type="entry name" value="F420H2_bilvrd_red/Heme_oxyg"/>
</dbReference>
<evidence type="ECO:0000259" key="2">
    <source>
        <dbReference type="Pfam" id="PF01243"/>
    </source>
</evidence>
<dbReference type="InterPro" id="IPR012349">
    <property type="entry name" value="Split_barrel_FMN-bd"/>
</dbReference>
<name>A0A6J6LKX8_9ZZZZ</name>
<dbReference type="InterPro" id="IPR019965">
    <property type="entry name" value="PPOX_F420-dep_Rv2061_put"/>
</dbReference>
<dbReference type="GO" id="GO:0005829">
    <property type="term" value="C:cytosol"/>
    <property type="evidence" value="ECO:0007669"/>
    <property type="project" value="TreeGrafter"/>
</dbReference>
<dbReference type="EMBL" id="CAEZTC010000171">
    <property type="protein sequence ID" value="CAB4567899.1"/>
    <property type="molecule type" value="Genomic_DNA"/>
</dbReference>
<organism evidence="4">
    <name type="scientific">freshwater metagenome</name>
    <dbReference type="NCBI Taxonomy" id="449393"/>
    <lineage>
        <taxon>unclassified sequences</taxon>
        <taxon>metagenomes</taxon>
        <taxon>ecological metagenomes</taxon>
    </lineage>
</organism>
<protein>
    <submittedName>
        <fullName evidence="4">Unannotated protein</fullName>
    </submittedName>
</protein>
<dbReference type="PANTHER" id="PTHR35176:SF11">
    <property type="entry name" value="PYRIDOXAMINE 5'-PHOSPHATE OXIDASE FAMILY PROTEIN"/>
    <property type="match status" value="1"/>
</dbReference>
<dbReference type="Pfam" id="PF01243">
    <property type="entry name" value="PNPOx_N"/>
    <property type="match status" value="1"/>
</dbReference>
<dbReference type="InterPro" id="IPR011576">
    <property type="entry name" value="Pyridox_Oxase_N"/>
</dbReference>
<gene>
    <name evidence="3" type="ORF">UFOPK1572_01205</name>
    <name evidence="4" type="ORF">UFOPK2169_01502</name>
</gene>